<dbReference type="PANTHER" id="PTHR43806">
    <property type="entry name" value="PEPTIDASE S8"/>
    <property type="match status" value="1"/>
</dbReference>
<comment type="caution">
    <text evidence="7">The sequence shown here is derived from an EMBL/GenBank/DDBJ whole genome shotgun (WGS) entry which is preliminary data.</text>
</comment>
<dbReference type="AlphaFoldDB" id="A0A4V2ULI3"/>
<dbReference type="InterPro" id="IPR023828">
    <property type="entry name" value="Peptidase_S8_Ser-AS"/>
</dbReference>
<feature type="active site" description="Charge relay system" evidence="5">
    <location>
        <position position="426"/>
    </location>
</feature>
<dbReference type="GO" id="GO:0004252">
    <property type="term" value="F:serine-type endopeptidase activity"/>
    <property type="evidence" value="ECO:0007669"/>
    <property type="project" value="UniProtKB-UniRule"/>
</dbReference>
<dbReference type="Proteomes" id="UP000295696">
    <property type="component" value="Unassembled WGS sequence"/>
</dbReference>
<dbReference type="Gene3D" id="3.40.50.200">
    <property type="entry name" value="Peptidase S8/S53 domain"/>
    <property type="match status" value="2"/>
</dbReference>
<dbReference type="OrthoDB" id="9816306at2"/>
<keyword evidence="8" id="KW-1185">Reference proteome</keyword>
<reference evidence="7 8" key="1">
    <citation type="submission" date="2019-03" db="EMBL/GenBank/DDBJ databases">
        <title>Genomic Encyclopedia of Type Strains, Phase IV (KMG-IV): sequencing the most valuable type-strain genomes for metagenomic binning, comparative biology and taxonomic classification.</title>
        <authorList>
            <person name="Goeker M."/>
        </authorList>
    </citation>
    <scope>NUCLEOTIDE SEQUENCE [LARGE SCALE GENOMIC DNA]</scope>
    <source>
        <strain evidence="7 8">DSM 104836</strain>
    </source>
</reference>
<evidence type="ECO:0000256" key="5">
    <source>
        <dbReference type="PROSITE-ProRule" id="PRU01240"/>
    </source>
</evidence>
<name>A0A4V2ULI3_9RHOB</name>
<evidence type="ECO:0000256" key="1">
    <source>
        <dbReference type="ARBA" id="ARBA00011073"/>
    </source>
</evidence>
<feature type="active site" description="Charge relay system" evidence="5">
    <location>
        <position position="283"/>
    </location>
</feature>
<dbReference type="InterPro" id="IPR015500">
    <property type="entry name" value="Peptidase_S8_subtilisin-rel"/>
</dbReference>
<evidence type="ECO:0000259" key="6">
    <source>
        <dbReference type="Pfam" id="PF00082"/>
    </source>
</evidence>
<dbReference type="InterPro" id="IPR000209">
    <property type="entry name" value="Peptidase_S8/S53_dom"/>
</dbReference>
<keyword evidence="2 5" id="KW-0645">Protease</keyword>
<protein>
    <submittedName>
        <fullName evidence="7">Subtilase family protein</fullName>
    </submittedName>
</protein>
<evidence type="ECO:0000256" key="3">
    <source>
        <dbReference type="ARBA" id="ARBA00022801"/>
    </source>
</evidence>
<dbReference type="EMBL" id="SLZU01000043">
    <property type="protein sequence ID" value="TCS51115.1"/>
    <property type="molecule type" value="Genomic_DNA"/>
</dbReference>
<dbReference type="PROSITE" id="PS51892">
    <property type="entry name" value="SUBTILASE"/>
    <property type="match status" value="1"/>
</dbReference>
<dbReference type="RefSeq" id="WP_132248911.1">
    <property type="nucleotide sequence ID" value="NZ_SLZU01000043.1"/>
</dbReference>
<proteinExistence type="inferred from homology"/>
<sequence length="691" mass="76249">MLDNPIRARALKGLEDVLISFGATSEALFSDTPIRVGVWREIAANPDRKQRLLIELNNRMRLDEAADMLQGARPLVQGEADFRLQVFSAGELTLAQANMDDLIALILPQTVWFRALDAELVEAWRGEVQSIAVSESLAQIRSIVIQSKSLILWRFLVAWLAIRSADIAAHQGEDRWDYLIRITGALMDVTETEFDRTEDDEREVFGLVREFLREGLQRYGQTLNQLIAGQRELGRAMSAPIWRVDISRSASLATRMSRRTVKVDAAENVFDISCSGLTWAVIDSGIDAGHPAFQDRGKVRPGPNASRIRATYDFTRLQRFLNNEWNKVFDSRTTQAIKADHPGIDLSDAILTHLLGLWLRTGPRRSASMEFISGLLAEDSSRMDLAGIAGRIKRQITRGAHLDWPLLEPLLWVPPDADYIPPRNGHGTHVAGILAGDLLPGEADPGDGSERVDRSLQGMCPDMKLLDLRVCDINGQSDEFVVMAALQFVAWLNRQQRRQMVQGVNVSLQLRHIVRSYGCGQTPVCREANALVSSGVLVVAAAGNTGYSRLRSEDTSLVEAYGTSTIMDPGNAEHVLTVGSVHSERPHTHGISYFSSRGPTIDGRTKPDVVAPGEKILAPSLEKRILRDSGTSMAAPHASGAAALLMARFPELQGRPFDVKSLIIKTATSLDRDPAFQGHGMVDVLRALQHH</sequence>
<accession>A0A4V2ULI3</accession>
<evidence type="ECO:0000256" key="2">
    <source>
        <dbReference type="ARBA" id="ARBA00022670"/>
    </source>
</evidence>
<dbReference type="PROSITE" id="PS00137">
    <property type="entry name" value="SUBTILASE_HIS"/>
    <property type="match status" value="1"/>
</dbReference>
<dbReference type="SUPFAM" id="SSF52743">
    <property type="entry name" value="Subtilisin-like"/>
    <property type="match status" value="1"/>
</dbReference>
<evidence type="ECO:0000313" key="7">
    <source>
        <dbReference type="EMBL" id="TCS51115.1"/>
    </source>
</evidence>
<dbReference type="InterPro" id="IPR022398">
    <property type="entry name" value="Peptidase_S8_His-AS"/>
</dbReference>
<evidence type="ECO:0000256" key="4">
    <source>
        <dbReference type="ARBA" id="ARBA00022825"/>
    </source>
</evidence>
<comment type="similarity">
    <text evidence="1 5">Belongs to the peptidase S8 family.</text>
</comment>
<keyword evidence="4 5" id="KW-0720">Serine protease</keyword>
<dbReference type="PROSITE" id="PS00138">
    <property type="entry name" value="SUBTILASE_SER"/>
    <property type="match status" value="1"/>
</dbReference>
<dbReference type="PRINTS" id="PR00723">
    <property type="entry name" value="SUBTILISIN"/>
</dbReference>
<gene>
    <name evidence="7" type="ORF">EDD52_1435</name>
</gene>
<dbReference type="InterPro" id="IPR050131">
    <property type="entry name" value="Peptidase_S8_subtilisin-like"/>
</dbReference>
<keyword evidence="3 5" id="KW-0378">Hydrolase</keyword>
<evidence type="ECO:0000313" key="8">
    <source>
        <dbReference type="Proteomes" id="UP000295696"/>
    </source>
</evidence>
<dbReference type="GO" id="GO:0006508">
    <property type="term" value="P:proteolysis"/>
    <property type="evidence" value="ECO:0007669"/>
    <property type="project" value="UniProtKB-KW"/>
</dbReference>
<organism evidence="7 8">
    <name type="scientific">Primorskyibacter sedentarius</name>
    <dbReference type="NCBI Taxonomy" id="745311"/>
    <lineage>
        <taxon>Bacteria</taxon>
        <taxon>Pseudomonadati</taxon>
        <taxon>Pseudomonadota</taxon>
        <taxon>Alphaproteobacteria</taxon>
        <taxon>Rhodobacterales</taxon>
        <taxon>Roseobacteraceae</taxon>
        <taxon>Primorskyibacter</taxon>
    </lineage>
</organism>
<feature type="domain" description="Peptidase S8/S53" evidence="6">
    <location>
        <begin position="419"/>
        <end position="680"/>
    </location>
</feature>
<dbReference type="Pfam" id="PF00082">
    <property type="entry name" value="Peptidase_S8"/>
    <property type="match status" value="1"/>
</dbReference>
<dbReference type="PANTHER" id="PTHR43806:SF11">
    <property type="entry name" value="CEREVISIN-RELATED"/>
    <property type="match status" value="1"/>
</dbReference>
<feature type="active site" description="Charge relay system" evidence="5">
    <location>
        <position position="632"/>
    </location>
</feature>
<dbReference type="InterPro" id="IPR036852">
    <property type="entry name" value="Peptidase_S8/S53_dom_sf"/>
</dbReference>